<dbReference type="Gene3D" id="3.30.710.10">
    <property type="entry name" value="Potassium Channel Kv1.1, Chain A"/>
    <property type="match status" value="1"/>
</dbReference>
<dbReference type="SMART" id="SM00612">
    <property type="entry name" value="Kelch"/>
    <property type="match status" value="3"/>
</dbReference>
<dbReference type="InterPro" id="IPR000210">
    <property type="entry name" value="BTB/POZ_dom"/>
</dbReference>
<dbReference type="Gene3D" id="2.120.10.80">
    <property type="entry name" value="Kelch-type beta propeller"/>
    <property type="match status" value="1"/>
</dbReference>
<evidence type="ECO:0000256" key="1">
    <source>
        <dbReference type="ARBA" id="ARBA00022441"/>
    </source>
</evidence>
<keyword evidence="1" id="KW-0880">Kelch repeat</keyword>
<dbReference type="PROSITE" id="PS50097">
    <property type="entry name" value="BTB"/>
    <property type="match status" value="1"/>
</dbReference>
<evidence type="ECO:0000313" key="4">
    <source>
        <dbReference type="EMBL" id="ELU06257.1"/>
    </source>
</evidence>
<dbReference type="Pfam" id="PF07707">
    <property type="entry name" value="BACK"/>
    <property type="match status" value="1"/>
</dbReference>
<dbReference type="InterPro" id="IPR015915">
    <property type="entry name" value="Kelch-typ_b-propeller"/>
</dbReference>
<feature type="domain" description="BTB" evidence="3">
    <location>
        <begin position="8"/>
        <end position="75"/>
    </location>
</feature>
<evidence type="ECO:0000313" key="6">
    <source>
        <dbReference type="Proteomes" id="UP000014760"/>
    </source>
</evidence>
<proteinExistence type="predicted"/>
<dbReference type="PANTHER" id="PTHR24412:SF489">
    <property type="entry name" value="RING FINGER DOMAIN AND KELCH REPEAT-CONTAINING PROTEIN DDB_G0271372"/>
    <property type="match status" value="1"/>
</dbReference>
<sequence length="473" mass="54057">MREAGELVDINLVFGDHIISCHKVILAGRCDYFHHMFLTNMLERDSTEIVMKEINTRTGILLVRYLYTGRIEITTDNAQDLLSACEMLLLGALKQDIEAFLCSHTESNNCVSIMNLASLHDMKKLLGNAKKFLHEHMKEVVETDEIRLLQEADLIEVLGKTLSQEDNFCFVQKWVKSADERAERFNDLLHHVTLSKCSDEFIRDTVMEERLMISENMWLCSDINLQTWQSLYAPPSQHRNYSACASPGGFIISGGRLKGVCKSDCYSYDAQSGQWTTLPPMSIARRAHSSIYHNECLYIVGGRDGQNCLDSVEKLDMRSLQWSRLPRLPRSACRLYLAIASNNLFALGGSSGGNWNVDVHEFDFTRQTWRQRSAMPEKCEFGAAVSFNDHVYIAGGKDRSYMQFNPLQNTWILLQRPQLSHRFGKSLVWNESILVCGGLDSDVIEAYSLRENQWSTWTLKMPNKGEFIFALKM</sequence>
<dbReference type="SMART" id="SM00225">
    <property type="entry name" value="BTB"/>
    <property type="match status" value="1"/>
</dbReference>
<dbReference type="InterPro" id="IPR011333">
    <property type="entry name" value="SKP1/BTB/POZ_sf"/>
</dbReference>
<dbReference type="EMBL" id="KB300813">
    <property type="protein sequence ID" value="ELU06257.1"/>
    <property type="molecule type" value="Genomic_DNA"/>
</dbReference>
<dbReference type="HOGENOM" id="CLU_004253_14_0_1"/>
<dbReference type="STRING" id="283909.R7UQP5"/>
<dbReference type="Proteomes" id="UP000014760">
    <property type="component" value="Unassembled WGS sequence"/>
</dbReference>
<dbReference type="InterPro" id="IPR011705">
    <property type="entry name" value="BACK"/>
</dbReference>
<dbReference type="Pfam" id="PF00651">
    <property type="entry name" value="BTB"/>
    <property type="match status" value="1"/>
</dbReference>
<gene>
    <name evidence="4" type="ORF">CAPTEDRAFT_174903</name>
</gene>
<reference evidence="4 6" key="2">
    <citation type="journal article" date="2013" name="Nature">
        <title>Insights into bilaterian evolution from three spiralian genomes.</title>
        <authorList>
            <person name="Simakov O."/>
            <person name="Marletaz F."/>
            <person name="Cho S.J."/>
            <person name="Edsinger-Gonzales E."/>
            <person name="Havlak P."/>
            <person name="Hellsten U."/>
            <person name="Kuo D.H."/>
            <person name="Larsson T."/>
            <person name="Lv J."/>
            <person name="Arendt D."/>
            <person name="Savage R."/>
            <person name="Osoegawa K."/>
            <person name="de Jong P."/>
            <person name="Grimwood J."/>
            <person name="Chapman J.A."/>
            <person name="Shapiro H."/>
            <person name="Aerts A."/>
            <person name="Otillar R.P."/>
            <person name="Terry A.Y."/>
            <person name="Boore J.L."/>
            <person name="Grigoriev I.V."/>
            <person name="Lindberg D.R."/>
            <person name="Seaver E.C."/>
            <person name="Weisblat D.A."/>
            <person name="Putnam N.H."/>
            <person name="Rokhsar D.S."/>
        </authorList>
    </citation>
    <scope>NUCLEOTIDE SEQUENCE</scope>
    <source>
        <strain evidence="4 6">I ESC-2004</strain>
    </source>
</reference>
<reference evidence="5" key="3">
    <citation type="submission" date="2015-06" db="UniProtKB">
        <authorList>
            <consortium name="EnsemblMetazoa"/>
        </authorList>
    </citation>
    <scope>IDENTIFICATION</scope>
</reference>
<organism evidence="4">
    <name type="scientific">Capitella teleta</name>
    <name type="common">Polychaete worm</name>
    <dbReference type="NCBI Taxonomy" id="283909"/>
    <lineage>
        <taxon>Eukaryota</taxon>
        <taxon>Metazoa</taxon>
        <taxon>Spiralia</taxon>
        <taxon>Lophotrochozoa</taxon>
        <taxon>Annelida</taxon>
        <taxon>Polychaeta</taxon>
        <taxon>Sedentaria</taxon>
        <taxon>Scolecida</taxon>
        <taxon>Capitellidae</taxon>
        <taxon>Capitella</taxon>
    </lineage>
</organism>
<dbReference type="SMART" id="SM00875">
    <property type="entry name" value="BACK"/>
    <property type="match status" value="1"/>
</dbReference>
<dbReference type="AlphaFoldDB" id="R7UQP5"/>
<dbReference type="InterPro" id="IPR006652">
    <property type="entry name" value="Kelch_1"/>
</dbReference>
<keyword evidence="6" id="KW-1185">Reference proteome</keyword>
<dbReference type="CDD" id="cd18186">
    <property type="entry name" value="BTB_POZ_ZBTB_KLHL-like"/>
    <property type="match status" value="1"/>
</dbReference>
<dbReference type="Gene3D" id="1.25.40.420">
    <property type="match status" value="1"/>
</dbReference>
<accession>R7UQP5</accession>
<dbReference type="EMBL" id="AMQN01007492">
    <property type="status" value="NOT_ANNOTATED_CDS"/>
    <property type="molecule type" value="Genomic_DNA"/>
</dbReference>
<reference evidence="6" key="1">
    <citation type="submission" date="2012-12" db="EMBL/GenBank/DDBJ databases">
        <authorList>
            <person name="Hellsten U."/>
            <person name="Grimwood J."/>
            <person name="Chapman J.A."/>
            <person name="Shapiro H."/>
            <person name="Aerts A."/>
            <person name="Otillar R.P."/>
            <person name="Terry A.Y."/>
            <person name="Boore J.L."/>
            <person name="Simakov O."/>
            <person name="Marletaz F."/>
            <person name="Cho S.-J."/>
            <person name="Edsinger-Gonzales E."/>
            <person name="Havlak P."/>
            <person name="Kuo D.-H."/>
            <person name="Larsson T."/>
            <person name="Lv J."/>
            <person name="Arendt D."/>
            <person name="Savage R."/>
            <person name="Osoegawa K."/>
            <person name="de Jong P."/>
            <person name="Lindberg D.R."/>
            <person name="Seaver E.C."/>
            <person name="Weisblat D.A."/>
            <person name="Putnam N.H."/>
            <person name="Grigoriev I.V."/>
            <person name="Rokhsar D.S."/>
        </authorList>
    </citation>
    <scope>NUCLEOTIDE SEQUENCE</scope>
    <source>
        <strain evidence="6">I ESC-2004</strain>
    </source>
</reference>
<dbReference type="OMA" id="YVTQGLM"/>
<evidence type="ECO:0000259" key="3">
    <source>
        <dbReference type="PROSITE" id="PS50097"/>
    </source>
</evidence>
<dbReference type="OrthoDB" id="6418787at2759"/>
<dbReference type="Pfam" id="PF01344">
    <property type="entry name" value="Kelch_1"/>
    <property type="match status" value="1"/>
</dbReference>
<evidence type="ECO:0000313" key="5">
    <source>
        <dbReference type="EnsemblMetazoa" id="CapteP174903"/>
    </source>
</evidence>
<dbReference type="SUPFAM" id="SSF54695">
    <property type="entry name" value="POZ domain"/>
    <property type="match status" value="1"/>
</dbReference>
<dbReference type="EnsemblMetazoa" id="CapteT174903">
    <property type="protein sequence ID" value="CapteP174903"/>
    <property type="gene ID" value="CapteG174903"/>
</dbReference>
<evidence type="ECO:0000256" key="2">
    <source>
        <dbReference type="ARBA" id="ARBA00022737"/>
    </source>
</evidence>
<dbReference type="PANTHER" id="PTHR24412">
    <property type="entry name" value="KELCH PROTEIN"/>
    <property type="match status" value="1"/>
</dbReference>
<protein>
    <recommendedName>
        <fullName evidence="3">BTB domain-containing protein</fullName>
    </recommendedName>
</protein>
<name>R7UQP5_CAPTE</name>
<dbReference type="Pfam" id="PF24681">
    <property type="entry name" value="Kelch_KLHDC2_KLHL20_DRC7"/>
    <property type="match status" value="1"/>
</dbReference>
<dbReference type="SUPFAM" id="SSF117281">
    <property type="entry name" value="Kelch motif"/>
    <property type="match status" value="1"/>
</dbReference>
<keyword evidence="2" id="KW-0677">Repeat</keyword>